<keyword evidence="3" id="KW-0808">Transferase</keyword>
<proteinExistence type="predicted"/>
<gene>
    <name evidence="10" type="ORF">CTAYLR_006086</name>
</gene>
<evidence type="ECO:0000313" key="11">
    <source>
        <dbReference type="Proteomes" id="UP001230188"/>
    </source>
</evidence>
<dbReference type="GO" id="GO:0031591">
    <property type="term" value="P:wybutosine biosynthetic process"/>
    <property type="evidence" value="ECO:0007669"/>
    <property type="project" value="TreeGrafter"/>
</dbReference>
<evidence type="ECO:0000256" key="2">
    <source>
        <dbReference type="ARBA" id="ARBA00022603"/>
    </source>
</evidence>
<comment type="caution">
    <text evidence="10">The sequence shown here is derived from an EMBL/GenBank/DDBJ whole genome shotgun (WGS) entry which is preliminary data.</text>
</comment>
<dbReference type="EMBL" id="JAQMWT010000149">
    <property type="protein sequence ID" value="KAJ8609151.1"/>
    <property type="molecule type" value="Genomic_DNA"/>
</dbReference>
<dbReference type="InterPro" id="IPR036602">
    <property type="entry name" value="tRNA_yW-synthesising-like_sf"/>
</dbReference>
<evidence type="ECO:0000256" key="8">
    <source>
        <dbReference type="SAM" id="Coils"/>
    </source>
</evidence>
<feature type="coiled-coil region" evidence="8">
    <location>
        <begin position="196"/>
        <end position="223"/>
    </location>
</feature>
<dbReference type="Pfam" id="PF02475">
    <property type="entry name" value="TRM5-TYW2_MTfase"/>
    <property type="match status" value="1"/>
</dbReference>
<evidence type="ECO:0000256" key="4">
    <source>
        <dbReference type="ARBA" id="ARBA00022691"/>
    </source>
</evidence>
<dbReference type="PANTHER" id="PTHR23245">
    <property type="entry name" value="TRNA METHYLTRANSFERASE"/>
    <property type="match status" value="1"/>
</dbReference>
<comment type="catalytic activity">
    <reaction evidence="7">
        <text>4-demethylwyosine(37) in tRNA(Phe) + S-adenosyl-L-methionine = 4-demethyl-7-[(3S)-3-amino-3-carboxypropyl]wyosine(37) in tRNA(Phe) + S-methyl-5'-thioadenosine + H(+)</text>
        <dbReference type="Rhea" id="RHEA:36355"/>
        <dbReference type="Rhea" id="RHEA-COMP:10164"/>
        <dbReference type="Rhea" id="RHEA-COMP:10378"/>
        <dbReference type="ChEBI" id="CHEBI:15378"/>
        <dbReference type="ChEBI" id="CHEBI:17509"/>
        <dbReference type="ChEBI" id="CHEBI:59789"/>
        <dbReference type="ChEBI" id="CHEBI:64315"/>
        <dbReference type="ChEBI" id="CHEBI:73550"/>
        <dbReference type="EC" id="2.5.1.114"/>
    </reaction>
</comment>
<dbReference type="InterPro" id="IPR056743">
    <property type="entry name" value="TRM5-TYW2-like_MTfase"/>
</dbReference>
<evidence type="ECO:0000259" key="9">
    <source>
        <dbReference type="PROSITE" id="PS51684"/>
    </source>
</evidence>
<dbReference type="SUPFAM" id="SSF53335">
    <property type="entry name" value="S-adenosyl-L-methionine-dependent methyltransferases"/>
    <property type="match status" value="1"/>
</dbReference>
<dbReference type="PROSITE" id="PS51684">
    <property type="entry name" value="SAM_MT_TRM5_TYW2"/>
    <property type="match status" value="1"/>
</dbReference>
<protein>
    <recommendedName>
        <fullName evidence="9">SAM-dependent methyltransferase TRM5/TYW2-type domain-containing protein</fullName>
    </recommendedName>
</protein>
<dbReference type="GO" id="GO:0008175">
    <property type="term" value="F:tRNA methyltransferase activity"/>
    <property type="evidence" value="ECO:0007669"/>
    <property type="project" value="TreeGrafter"/>
</dbReference>
<dbReference type="Gene3D" id="3.40.50.150">
    <property type="entry name" value="Vaccinia Virus protein VP39"/>
    <property type="match status" value="1"/>
</dbReference>
<keyword evidence="4" id="KW-0949">S-adenosyl-L-methionine</keyword>
<dbReference type="InterPro" id="IPR030382">
    <property type="entry name" value="MeTrfase_TRM5/TYW2"/>
</dbReference>
<keyword evidence="11" id="KW-1185">Reference proteome</keyword>
<dbReference type="Pfam" id="PF02676">
    <property type="entry name" value="TYW3"/>
    <property type="match status" value="1"/>
</dbReference>
<dbReference type="Gene3D" id="3.30.1960.10">
    <property type="entry name" value="tRNA wybutosine-synthesizing-like"/>
    <property type="match status" value="1"/>
</dbReference>
<dbReference type="InterPro" id="IPR003827">
    <property type="entry name" value="tRNA_yW-synthesising"/>
</dbReference>
<evidence type="ECO:0000256" key="5">
    <source>
        <dbReference type="ARBA" id="ARBA00022694"/>
    </source>
</evidence>
<evidence type="ECO:0000256" key="7">
    <source>
        <dbReference type="ARBA" id="ARBA00049400"/>
    </source>
</evidence>
<evidence type="ECO:0000256" key="1">
    <source>
        <dbReference type="ARBA" id="ARBA00004797"/>
    </source>
</evidence>
<dbReference type="GO" id="GO:0005737">
    <property type="term" value="C:cytoplasm"/>
    <property type="evidence" value="ECO:0007669"/>
    <property type="project" value="TreeGrafter"/>
</dbReference>
<dbReference type="AlphaFoldDB" id="A0AAD7ULU9"/>
<sequence length="610" mass="65827">MEVHCGNQHTKAASKTEMLIVARPAQLYGDPKSFDDTNLSDIELGRGRFIPAPAGGVDAAAAALVEGLNRNESYVTTSSCAGSGKSGGRWLFSSHDGIKRLDVERAHLEASSSVVPERVSLKFEPPIAHVRCASLAAADRLIGVAIQCGFRESGAVSLRSPAGPMVAIRTTGAALDAPLGVWPGEWRGAEYVAAACVEAERRLGRERRKLDALTDAVAALREEAPVDDIDMCDVAIVATASARRVKVALGAEFRKEFSIAKVDEGVVAVPATEKGIEALRRDGPPVERFDRMALPRRRKEAKKTYSSAADALQAWAASLVPDNNTKWAKLGHDAVLVPAEFCAGLDEQADLWARVATATRARRLFRDSEVVPDGARSSRRRLLHPPGGDPWVTVREGGISYSFDATATMFCFGNNSERLRHAAFDCREDVVADLYAGIGYFAIPMMRAGAKFLHACEWAPATAVALRRNLAQNGVSDRCAVYEMDNALAAVSIGPVATRVSLGLTPTSRAGWPVACAVLHPRGGVLHVHENHKVVFHNDDASSNSARRYRDAFDQWGARVAREFQQLLCADRTDAPRWSCSCLAVSRVKSYAPHVFHLVADLRCTPSAAD</sequence>
<name>A0AAD7ULU9_9STRA</name>
<keyword evidence="8" id="KW-0175">Coiled coil</keyword>
<accession>A0AAD7ULU9</accession>
<dbReference type="GO" id="GO:0102522">
    <property type="term" value="F:tRNA 4-demethylwyosine alpha-amino-alpha-carboxypropyltransferase activity"/>
    <property type="evidence" value="ECO:0007669"/>
    <property type="project" value="UniProtKB-EC"/>
</dbReference>
<keyword evidence="2" id="KW-0489">Methyltransferase</keyword>
<evidence type="ECO:0000256" key="3">
    <source>
        <dbReference type="ARBA" id="ARBA00022679"/>
    </source>
</evidence>
<comment type="pathway">
    <text evidence="1">tRNA modification; wybutosine-tRNA(Phe) biosynthesis.</text>
</comment>
<comment type="catalytic activity">
    <reaction evidence="6">
        <text>4-demethyl-7-[(3S)-3-amino-3-carboxypropyl]wyosine(37) in tRNA(Phe) + S-adenosyl-L-methionine = 7-[(3S)-3-amino-3-carboxypropyl]wyosine(37) in tRNA(Phe) + S-adenosyl-L-homocysteine + H(+)</text>
        <dbReference type="Rhea" id="RHEA:36635"/>
        <dbReference type="Rhea" id="RHEA-COMP:10378"/>
        <dbReference type="Rhea" id="RHEA-COMP:10379"/>
        <dbReference type="ChEBI" id="CHEBI:15378"/>
        <dbReference type="ChEBI" id="CHEBI:57856"/>
        <dbReference type="ChEBI" id="CHEBI:59789"/>
        <dbReference type="ChEBI" id="CHEBI:73543"/>
        <dbReference type="ChEBI" id="CHEBI:73550"/>
        <dbReference type="EC" id="2.1.1.282"/>
    </reaction>
</comment>
<evidence type="ECO:0000313" key="10">
    <source>
        <dbReference type="EMBL" id="KAJ8609151.1"/>
    </source>
</evidence>
<dbReference type="InterPro" id="IPR029063">
    <property type="entry name" value="SAM-dependent_MTases_sf"/>
</dbReference>
<dbReference type="PANTHER" id="PTHR23245:SF25">
    <property type="entry name" value="TRNA WYBUTOSINE-SYNTHESIZING PROTEIN 2 HOMOLOG"/>
    <property type="match status" value="1"/>
</dbReference>
<feature type="domain" description="SAM-dependent methyltransferase TRM5/TYW2-type" evidence="9">
    <location>
        <begin position="327"/>
        <end position="606"/>
    </location>
</feature>
<evidence type="ECO:0000256" key="6">
    <source>
        <dbReference type="ARBA" id="ARBA00049202"/>
    </source>
</evidence>
<keyword evidence="5" id="KW-0819">tRNA processing</keyword>
<dbReference type="Proteomes" id="UP001230188">
    <property type="component" value="Unassembled WGS sequence"/>
</dbReference>
<dbReference type="GO" id="GO:0030488">
    <property type="term" value="P:tRNA methylation"/>
    <property type="evidence" value="ECO:0007669"/>
    <property type="project" value="TreeGrafter"/>
</dbReference>
<organism evidence="10 11">
    <name type="scientific">Chrysophaeum taylorii</name>
    <dbReference type="NCBI Taxonomy" id="2483200"/>
    <lineage>
        <taxon>Eukaryota</taxon>
        <taxon>Sar</taxon>
        <taxon>Stramenopiles</taxon>
        <taxon>Ochrophyta</taxon>
        <taxon>Pelagophyceae</taxon>
        <taxon>Pelagomonadales</taxon>
        <taxon>Pelagomonadaceae</taxon>
        <taxon>Chrysophaeum</taxon>
    </lineage>
</organism>
<dbReference type="FunFam" id="3.40.50.150:FF:000131">
    <property type="entry name" value="tRNA wybutosine-synthesizing protein 2/3/4"/>
    <property type="match status" value="1"/>
</dbReference>
<dbReference type="SUPFAM" id="SSF111278">
    <property type="entry name" value="SSo0622-like"/>
    <property type="match status" value="1"/>
</dbReference>
<reference evidence="10" key="1">
    <citation type="submission" date="2023-01" db="EMBL/GenBank/DDBJ databases">
        <title>Metagenome sequencing of chrysophaentin producing Chrysophaeum taylorii.</title>
        <authorList>
            <person name="Davison J."/>
            <person name="Bewley C."/>
        </authorList>
    </citation>
    <scope>NUCLEOTIDE SEQUENCE</scope>
    <source>
        <strain evidence="10">NIES-1699</strain>
    </source>
</reference>